<feature type="domain" description="ABC1 atypical kinase-like" evidence="3">
    <location>
        <begin position="74"/>
        <end position="316"/>
    </location>
</feature>
<dbReference type="AlphaFoldDB" id="A0A162QDD9"/>
<dbReference type="RefSeq" id="WP_066631151.1">
    <property type="nucleotide sequence ID" value="NZ_FQXL01000051.1"/>
</dbReference>
<dbReference type="STRING" id="1121326.CLMAG_62850"/>
<feature type="transmembrane region" description="Helical" evidence="2">
    <location>
        <begin position="477"/>
        <end position="495"/>
    </location>
</feature>
<evidence type="ECO:0000256" key="1">
    <source>
        <dbReference type="ARBA" id="ARBA00009670"/>
    </source>
</evidence>
<dbReference type="InterPro" id="IPR050154">
    <property type="entry name" value="UbiB_kinase"/>
</dbReference>
<dbReference type="SUPFAM" id="SSF56112">
    <property type="entry name" value="Protein kinase-like (PK-like)"/>
    <property type="match status" value="1"/>
</dbReference>
<keyword evidence="5" id="KW-1185">Reference proteome</keyword>
<protein>
    <recommendedName>
        <fullName evidence="3">ABC1 atypical kinase-like domain-containing protein</fullName>
    </recommendedName>
</protein>
<name>A0A162QDD9_9CLOT</name>
<dbReference type="PANTHER" id="PTHR10566:SF113">
    <property type="entry name" value="PROTEIN ACTIVITY OF BC1 COMPLEX KINASE 7, CHLOROPLASTIC"/>
    <property type="match status" value="1"/>
</dbReference>
<dbReference type="PATRIC" id="fig|1121326.3.peg.6355"/>
<dbReference type="OrthoDB" id="9795390at2"/>
<dbReference type="InterPro" id="IPR004147">
    <property type="entry name" value="ABC1_dom"/>
</dbReference>
<reference evidence="4 5" key="1">
    <citation type="submission" date="2016-04" db="EMBL/GenBank/DDBJ databases">
        <title>Genome sequence of Clostridium magnum DSM 2767.</title>
        <authorList>
            <person name="Poehlein A."/>
            <person name="Uhlig R."/>
            <person name="Fischer R."/>
            <person name="Bahl H."/>
            <person name="Daniel R."/>
        </authorList>
    </citation>
    <scope>NUCLEOTIDE SEQUENCE [LARGE SCALE GENOMIC DNA]</scope>
    <source>
        <strain evidence="4 5">DSM 2767</strain>
    </source>
</reference>
<accession>A0A162QDD9</accession>
<comment type="caution">
    <text evidence="4">The sequence shown here is derived from an EMBL/GenBank/DDBJ whole genome shotgun (WGS) entry which is preliminary data.</text>
</comment>
<organism evidence="4 5">
    <name type="scientific">Clostridium magnum DSM 2767</name>
    <dbReference type="NCBI Taxonomy" id="1121326"/>
    <lineage>
        <taxon>Bacteria</taxon>
        <taxon>Bacillati</taxon>
        <taxon>Bacillota</taxon>
        <taxon>Clostridia</taxon>
        <taxon>Eubacteriales</taxon>
        <taxon>Clostridiaceae</taxon>
        <taxon>Clostridium</taxon>
    </lineage>
</organism>
<keyword evidence="2" id="KW-1133">Transmembrane helix</keyword>
<gene>
    <name evidence="4" type="primary">ubiB</name>
    <name evidence="4" type="ORF">CLMAG_62850</name>
</gene>
<proteinExistence type="inferred from homology"/>
<keyword evidence="2" id="KW-0472">Membrane</keyword>
<keyword evidence="2" id="KW-0812">Transmembrane</keyword>
<dbReference type="Proteomes" id="UP000076603">
    <property type="component" value="Unassembled WGS sequence"/>
</dbReference>
<dbReference type="GO" id="GO:0016740">
    <property type="term" value="F:transferase activity"/>
    <property type="evidence" value="ECO:0007669"/>
    <property type="project" value="UniProtKB-KW"/>
</dbReference>
<keyword evidence="4" id="KW-0808">Transferase</keyword>
<evidence type="ECO:0000256" key="2">
    <source>
        <dbReference type="SAM" id="Phobius"/>
    </source>
</evidence>
<feature type="transmembrane region" description="Helical" evidence="2">
    <location>
        <begin position="501"/>
        <end position="525"/>
    </location>
</feature>
<dbReference type="EMBL" id="LWAE01000019">
    <property type="protein sequence ID" value="KZL88425.1"/>
    <property type="molecule type" value="Genomic_DNA"/>
</dbReference>
<evidence type="ECO:0000313" key="4">
    <source>
        <dbReference type="EMBL" id="KZL88425.1"/>
    </source>
</evidence>
<dbReference type="CDD" id="cd05121">
    <property type="entry name" value="ABC1_ADCK3-like"/>
    <property type="match status" value="1"/>
</dbReference>
<dbReference type="PANTHER" id="PTHR10566">
    <property type="entry name" value="CHAPERONE-ACTIVITY OF BC1 COMPLEX CABC1 -RELATED"/>
    <property type="match status" value="1"/>
</dbReference>
<evidence type="ECO:0000259" key="3">
    <source>
        <dbReference type="Pfam" id="PF03109"/>
    </source>
</evidence>
<sequence>MYKNSTQRFKEIVRVLAHYGFLYILDNKNNKKENSSANLRKAFEDLGPTFIKIGQILSARPDILPPSYVKELSKLQDNVPPESYEDIDKVFFSQFNKSIEDFFIYFSEKPLASASIAQVHSAVLTDGREVIVKIQRPEIKEKMQMDISILKKVIKLTKSKLPDVLIDPEQALNEILSSTENELNFKVESENIKRFKNLNKNVAFCYAPFVIDELSSNRVLTMEKIDGFKITDFEKLNDSGYDFDDLGKKLALSFFKQVFTDGFFHGDPHPGNFLIREGQICFIDFGIMGCLSNSLKSYLNQAVVAIALRDIDKLVSVIISLGIKKGFVNKNKLYEDIDYLFSKYISTTLDNIKISVLIEEVFDCAKNNNIKLPKDLTLLVKSLIIIEGVVAKIAPNIQILDIATPFVKSNSESLLLKNLNLDQFLIHSYGFVKDFSVLPNKLVELSNSILNGRAKLQLQVPSFDKSMDELNKMVNRLVFALIISSSVIASALILTKDIGPRLFGISVIGILGFVIAAFMGFWLLISIIKSGKL</sequence>
<comment type="similarity">
    <text evidence="1">Belongs to the protein kinase superfamily. ADCK protein kinase family.</text>
</comment>
<dbReference type="Pfam" id="PF03109">
    <property type="entry name" value="ABC1"/>
    <property type="match status" value="1"/>
</dbReference>
<dbReference type="InterPro" id="IPR011009">
    <property type="entry name" value="Kinase-like_dom_sf"/>
</dbReference>
<evidence type="ECO:0000313" key="5">
    <source>
        <dbReference type="Proteomes" id="UP000076603"/>
    </source>
</evidence>